<dbReference type="AlphaFoldDB" id="A0AAN8XHM6"/>
<reference evidence="2 3" key="1">
    <citation type="submission" date="2023-11" db="EMBL/GenBank/DDBJ databases">
        <title>Halocaridina rubra genome assembly.</title>
        <authorList>
            <person name="Smith C."/>
        </authorList>
    </citation>
    <scope>NUCLEOTIDE SEQUENCE [LARGE SCALE GENOMIC DNA]</scope>
    <source>
        <strain evidence="2">EP-1</strain>
        <tissue evidence="2">Whole</tissue>
    </source>
</reference>
<keyword evidence="3" id="KW-1185">Reference proteome</keyword>
<keyword evidence="1" id="KW-1133">Transmembrane helix</keyword>
<organism evidence="2 3">
    <name type="scientific">Halocaridina rubra</name>
    <name type="common">Hawaiian red shrimp</name>
    <dbReference type="NCBI Taxonomy" id="373956"/>
    <lineage>
        <taxon>Eukaryota</taxon>
        <taxon>Metazoa</taxon>
        <taxon>Ecdysozoa</taxon>
        <taxon>Arthropoda</taxon>
        <taxon>Crustacea</taxon>
        <taxon>Multicrustacea</taxon>
        <taxon>Malacostraca</taxon>
        <taxon>Eumalacostraca</taxon>
        <taxon>Eucarida</taxon>
        <taxon>Decapoda</taxon>
        <taxon>Pleocyemata</taxon>
        <taxon>Caridea</taxon>
        <taxon>Atyoidea</taxon>
        <taxon>Atyidae</taxon>
        <taxon>Halocaridina</taxon>
    </lineage>
</organism>
<keyword evidence="1" id="KW-0472">Membrane</keyword>
<dbReference type="EMBL" id="JAXCGZ010004418">
    <property type="protein sequence ID" value="KAK7081813.1"/>
    <property type="molecule type" value="Genomic_DNA"/>
</dbReference>
<accession>A0AAN8XHM6</accession>
<evidence type="ECO:0000256" key="1">
    <source>
        <dbReference type="SAM" id="Phobius"/>
    </source>
</evidence>
<feature type="transmembrane region" description="Helical" evidence="1">
    <location>
        <begin position="91"/>
        <end position="110"/>
    </location>
</feature>
<name>A0AAN8XHM6_HALRR</name>
<comment type="caution">
    <text evidence="2">The sequence shown here is derived from an EMBL/GenBank/DDBJ whole genome shotgun (WGS) entry which is preliminary data.</text>
</comment>
<proteinExistence type="predicted"/>
<sequence>MMALPFVVMVGYPGHVVKFYLVDELLRFYLVSTYADSLSQLHDEVEDGVLALQESNHTYEEDRLLYHALASRMSARPAFVSIGGMVSLGRGMMAAFINISLTYAIIVYQYRPGGTGPCN</sequence>
<keyword evidence="1" id="KW-0812">Transmembrane</keyword>
<evidence type="ECO:0000313" key="3">
    <source>
        <dbReference type="Proteomes" id="UP001381693"/>
    </source>
</evidence>
<gene>
    <name evidence="2" type="ORF">SK128_014334</name>
</gene>
<evidence type="ECO:0000313" key="2">
    <source>
        <dbReference type="EMBL" id="KAK7081813.1"/>
    </source>
</evidence>
<dbReference type="Proteomes" id="UP001381693">
    <property type="component" value="Unassembled WGS sequence"/>
</dbReference>
<protein>
    <submittedName>
        <fullName evidence="2">Uncharacterized protein</fullName>
    </submittedName>
</protein>